<name>M5RPY2_9BACT</name>
<gene>
    <name evidence="1" type="ORF">RMSM_07048</name>
</gene>
<sequence length="43" mass="5113">MKRKAGRSPTRRGSQKRVAQERFCNKFVVRVLLPIVWKEVFLP</sequence>
<comment type="caution">
    <text evidence="1">The sequence shown here is derived from an EMBL/GenBank/DDBJ whole genome shotgun (WGS) entry which is preliminary data.</text>
</comment>
<evidence type="ECO:0000313" key="2">
    <source>
        <dbReference type="Proteomes" id="UP000011991"/>
    </source>
</evidence>
<accession>M5RPY2</accession>
<proteinExistence type="predicted"/>
<protein>
    <submittedName>
        <fullName evidence="1">Uncharacterized protein</fullName>
    </submittedName>
</protein>
<keyword evidence="2" id="KW-1185">Reference proteome</keyword>
<evidence type="ECO:0000313" key="1">
    <source>
        <dbReference type="EMBL" id="EMI16024.1"/>
    </source>
</evidence>
<dbReference type="Proteomes" id="UP000011991">
    <property type="component" value="Unassembled WGS sequence"/>
</dbReference>
<dbReference type="AlphaFoldDB" id="M5RPY2"/>
<dbReference type="EMBL" id="ANOG01001007">
    <property type="protein sequence ID" value="EMI16024.1"/>
    <property type="molecule type" value="Genomic_DNA"/>
</dbReference>
<organism evidence="1 2">
    <name type="scientific">Rhodopirellula maiorica SM1</name>
    <dbReference type="NCBI Taxonomy" id="1265738"/>
    <lineage>
        <taxon>Bacteria</taxon>
        <taxon>Pseudomonadati</taxon>
        <taxon>Planctomycetota</taxon>
        <taxon>Planctomycetia</taxon>
        <taxon>Pirellulales</taxon>
        <taxon>Pirellulaceae</taxon>
        <taxon>Novipirellula</taxon>
    </lineage>
</organism>
<dbReference type="PATRIC" id="fig|1265738.3.peg.7028"/>
<reference evidence="1 2" key="1">
    <citation type="journal article" date="2013" name="Mar. Genomics">
        <title>Expression of sulfatases in Rhodopirellula baltica and the diversity of sulfatases in the genus Rhodopirellula.</title>
        <authorList>
            <person name="Wegner C.E."/>
            <person name="Richter-Heitmann T."/>
            <person name="Klindworth A."/>
            <person name="Klockow C."/>
            <person name="Richter M."/>
            <person name="Achstetter T."/>
            <person name="Glockner F.O."/>
            <person name="Harder J."/>
        </authorList>
    </citation>
    <scope>NUCLEOTIDE SEQUENCE [LARGE SCALE GENOMIC DNA]</scope>
    <source>
        <strain evidence="1 2">SM1</strain>
    </source>
</reference>